<evidence type="ECO:0000313" key="3">
    <source>
        <dbReference type="Proteomes" id="UP001165263"/>
    </source>
</evidence>
<protein>
    <submittedName>
        <fullName evidence="2">Gluconate 2-dehydrogenase subunit 3 family protein</fullName>
    </submittedName>
</protein>
<name>A0ABT2C055_9BURK</name>
<feature type="chain" id="PRO_5046585330" evidence="1">
    <location>
        <begin position="30"/>
        <end position="183"/>
    </location>
</feature>
<dbReference type="InterPro" id="IPR006311">
    <property type="entry name" value="TAT_signal"/>
</dbReference>
<reference evidence="2" key="1">
    <citation type="submission" date="2022-08" db="EMBL/GenBank/DDBJ databases">
        <title>Reclassification of Massilia species as members of the genera Telluria, Duganella, Pseudoduganella, Mokoshia gen. nov. and Zemynaea gen. nov. using orthogonal and non-orthogonal genome-based approaches.</title>
        <authorList>
            <person name="Bowman J.P."/>
        </authorList>
    </citation>
    <scope>NUCLEOTIDE SEQUENCE</scope>
    <source>
        <strain evidence="2">LMG 11547</strain>
    </source>
</reference>
<accession>A0ABT2C055</accession>
<dbReference type="Proteomes" id="UP001165263">
    <property type="component" value="Unassembled WGS sequence"/>
</dbReference>
<dbReference type="Pfam" id="PF13618">
    <property type="entry name" value="Gluconate_2-dh3"/>
    <property type="match status" value="1"/>
</dbReference>
<comment type="caution">
    <text evidence="2">The sequence shown here is derived from an EMBL/GenBank/DDBJ whole genome shotgun (WGS) entry which is preliminary data.</text>
</comment>
<keyword evidence="3" id="KW-1185">Reference proteome</keyword>
<feature type="signal peptide" evidence="1">
    <location>
        <begin position="1"/>
        <end position="29"/>
    </location>
</feature>
<evidence type="ECO:0000256" key="1">
    <source>
        <dbReference type="SAM" id="SignalP"/>
    </source>
</evidence>
<sequence length="183" mass="19384">MSAERHWSRRDFGRALALLATLTGAPALAAGTARPPARGRAMMREVCQLVIPRTGTPGAGDAGVGDFVLLALAYGHGAPGDAEWLQDELDRRAGGAWLGKPSRVRAATLAALDAEAYPARHGSAPPSPWHAIKGLILTGYYTSQAGATHELRYAFTPGRFDPDLPLKPGEIGWSSDWNAIDFG</sequence>
<dbReference type="InterPro" id="IPR027056">
    <property type="entry name" value="Gluconate_2DH_su3"/>
</dbReference>
<dbReference type="EMBL" id="JANUHC010000004">
    <property type="protein sequence ID" value="MCS0630226.1"/>
    <property type="molecule type" value="Genomic_DNA"/>
</dbReference>
<evidence type="ECO:0000313" key="2">
    <source>
        <dbReference type="EMBL" id="MCS0630226.1"/>
    </source>
</evidence>
<organism evidence="2 3">
    <name type="scientific">Telluria mixta</name>
    <dbReference type="NCBI Taxonomy" id="34071"/>
    <lineage>
        <taxon>Bacteria</taxon>
        <taxon>Pseudomonadati</taxon>
        <taxon>Pseudomonadota</taxon>
        <taxon>Betaproteobacteria</taxon>
        <taxon>Burkholderiales</taxon>
        <taxon>Oxalobacteraceae</taxon>
        <taxon>Telluria group</taxon>
        <taxon>Telluria</taxon>
    </lineage>
</organism>
<dbReference type="RefSeq" id="WP_259449341.1">
    <property type="nucleotide sequence ID" value="NZ_CP119520.1"/>
</dbReference>
<keyword evidence="1" id="KW-0732">Signal</keyword>
<dbReference type="PROSITE" id="PS51318">
    <property type="entry name" value="TAT"/>
    <property type="match status" value="1"/>
</dbReference>
<gene>
    <name evidence="2" type="ORF">NX786_12855</name>
</gene>
<proteinExistence type="predicted"/>